<gene>
    <name evidence="8" type="ORF">BECKFW1821A_GA0114235_100273</name>
</gene>
<evidence type="ECO:0000313" key="8">
    <source>
        <dbReference type="EMBL" id="VFJ42746.1"/>
    </source>
</evidence>
<evidence type="ECO:0000256" key="7">
    <source>
        <dbReference type="ARBA" id="ARBA00073849"/>
    </source>
</evidence>
<dbReference type="PANTHER" id="PTHR42905:SF5">
    <property type="entry name" value="CARBOXYVINYL-CARBOXYPHOSPHONATE PHOSPHORYLMUTASE, CHLOROPLASTIC"/>
    <property type="match status" value="1"/>
</dbReference>
<comment type="function">
    <text evidence="6">Involved in the catabolism of short chain fatty acids (SCFA) via the 2-methylcitrate cycle I (propionate degradation route). Catalyzes the thermodynamically favored C-C bond cleavage of (2R,3S)-2-methylisocitrate to yield pyruvate and succinate via an alpha-carboxy-carbanion intermediate.</text>
</comment>
<dbReference type="EMBL" id="CAADEW010000002">
    <property type="protein sequence ID" value="VFJ42746.1"/>
    <property type="molecule type" value="Genomic_DNA"/>
</dbReference>
<dbReference type="GO" id="GO:0046872">
    <property type="term" value="F:metal ion binding"/>
    <property type="evidence" value="ECO:0007669"/>
    <property type="project" value="UniProtKB-KW"/>
</dbReference>
<comment type="subunit">
    <text evidence="5">Homotetramer; dimer of dimers.</text>
</comment>
<sequence length="286" mass="31360">MSQTRIHRVLQEVGTLSFPGIYDTLSAKIAERVGFPMAFVSGYAVSATAIGEPDFGLLTQTEIVERARLICQSVRIPVIVDADTGYGNPLNVYRTVEQLISVGAAGCFLEDQVWPKRCGHMRGKKVIDRGEYLHKIRAAAEARDGRDFFIVARTDALVVAGMDEAIARVRGAREAGADASFVEAPESREQLAEIGRRAPGPNVANMIEGGKTPVLPRQELADLGFQLILYPLAGLFAAARTLEEMYRKLHMDGTTLGQGERLMTFPEFNDLIGVDERYARAERFGA</sequence>
<dbReference type="Gene3D" id="3.20.20.60">
    <property type="entry name" value="Phosphoenolpyruvate-binding domains"/>
    <property type="match status" value="1"/>
</dbReference>
<proteinExistence type="inferred from homology"/>
<accession>A0A450RU77</accession>
<evidence type="ECO:0000256" key="1">
    <source>
        <dbReference type="ARBA" id="ARBA00001050"/>
    </source>
</evidence>
<name>A0A450RU77_9GAMM</name>
<evidence type="ECO:0000256" key="3">
    <source>
        <dbReference type="ARBA" id="ARBA00012260"/>
    </source>
</evidence>
<reference evidence="8" key="1">
    <citation type="submission" date="2019-02" db="EMBL/GenBank/DDBJ databases">
        <authorList>
            <person name="Gruber-Vodicka R. H."/>
            <person name="Seah K. B. B."/>
        </authorList>
    </citation>
    <scope>NUCLEOTIDE SEQUENCE</scope>
    <source>
        <strain evidence="8">BECK_BZ15</strain>
    </source>
</reference>
<evidence type="ECO:0000256" key="4">
    <source>
        <dbReference type="ARBA" id="ARBA00022723"/>
    </source>
</evidence>
<evidence type="ECO:0000256" key="5">
    <source>
        <dbReference type="ARBA" id="ARBA00044762"/>
    </source>
</evidence>
<comment type="catalytic activity">
    <reaction evidence="1">
        <text>(2S,3R)-3-hydroxybutane-1,2,3-tricarboxylate = pyruvate + succinate</text>
        <dbReference type="Rhea" id="RHEA:16809"/>
        <dbReference type="ChEBI" id="CHEBI:15361"/>
        <dbReference type="ChEBI" id="CHEBI:30031"/>
        <dbReference type="ChEBI" id="CHEBI:57429"/>
        <dbReference type="EC" id="4.1.3.30"/>
    </reaction>
</comment>
<dbReference type="SUPFAM" id="SSF51621">
    <property type="entry name" value="Phosphoenolpyruvate/pyruvate domain"/>
    <property type="match status" value="1"/>
</dbReference>
<dbReference type="InterPro" id="IPR039556">
    <property type="entry name" value="ICL/PEPM"/>
</dbReference>
<dbReference type="InterPro" id="IPR040442">
    <property type="entry name" value="Pyrv_kinase-like_dom_sf"/>
</dbReference>
<keyword evidence="4" id="KW-0479">Metal-binding</keyword>
<dbReference type="AlphaFoldDB" id="A0A450RU77"/>
<dbReference type="Pfam" id="PF13714">
    <property type="entry name" value="PEP_mutase"/>
    <property type="match status" value="1"/>
</dbReference>
<dbReference type="CDD" id="cd00377">
    <property type="entry name" value="ICL_PEPM"/>
    <property type="match status" value="1"/>
</dbReference>
<dbReference type="InterPro" id="IPR018523">
    <property type="entry name" value="Isocitrate_lyase_ph_CS"/>
</dbReference>
<dbReference type="InterPro" id="IPR015813">
    <property type="entry name" value="Pyrv/PenolPyrv_kinase-like_dom"/>
</dbReference>
<evidence type="ECO:0000256" key="2">
    <source>
        <dbReference type="ARBA" id="ARBA00009282"/>
    </source>
</evidence>
<evidence type="ECO:0000256" key="6">
    <source>
        <dbReference type="ARBA" id="ARBA00057039"/>
    </source>
</evidence>
<dbReference type="PANTHER" id="PTHR42905">
    <property type="entry name" value="PHOSPHOENOLPYRUVATE CARBOXYLASE"/>
    <property type="match status" value="1"/>
</dbReference>
<protein>
    <recommendedName>
        <fullName evidence="7">2-methylisocitrate lyase</fullName>
        <ecNumber evidence="3">4.1.3.30</ecNumber>
    </recommendedName>
</protein>
<dbReference type="EC" id="4.1.3.30" evidence="3"/>
<comment type="similarity">
    <text evidence="2">Belongs to the isocitrate lyase/PEP mutase superfamily. Methylisocitrate lyase family.</text>
</comment>
<organism evidence="8">
    <name type="scientific">Candidatus Kentrum sp. FW</name>
    <dbReference type="NCBI Taxonomy" id="2126338"/>
    <lineage>
        <taxon>Bacteria</taxon>
        <taxon>Pseudomonadati</taxon>
        <taxon>Pseudomonadota</taxon>
        <taxon>Gammaproteobacteria</taxon>
        <taxon>Candidatus Kentrum</taxon>
    </lineage>
</organism>
<dbReference type="GO" id="GO:0046421">
    <property type="term" value="F:methylisocitrate lyase activity"/>
    <property type="evidence" value="ECO:0007669"/>
    <property type="project" value="UniProtKB-EC"/>
</dbReference>
<dbReference type="FunFam" id="3.20.20.60:FF:000009">
    <property type="entry name" value="2-methylisocitrate lyase"/>
    <property type="match status" value="1"/>
</dbReference>
<dbReference type="PROSITE" id="PS00161">
    <property type="entry name" value="ISOCITRATE_LYASE"/>
    <property type="match status" value="1"/>
</dbReference>
<keyword evidence="8" id="KW-0456">Lyase</keyword>